<organism evidence="3 4">
    <name type="scientific">Clostridium aminobutyricum</name>
    <dbReference type="NCBI Taxonomy" id="33953"/>
    <lineage>
        <taxon>Bacteria</taxon>
        <taxon>Bacillati</taxon>
        <taxon>Bacillota</taxon>
        <taxon>Clostridia</taxon>
        <taxon>Eubacteriales</taxon>
        <taxon>Clostridiaceae</taxon>
        <taxon>Clostridium</taxon>
    </lineage>
</organism>
<dbReference type="InterPro" id="IPR021729">
    <property type="entry name" value="DUF3298"/>
</dbReference>
<dbReference type="Proteomes" id="UP000664545">
    <property type="component" value="Unassembled WGS sequence"/>
</dbReference>
<dbReference type="AlphaFoldDB" id="A0A939D771"/>
<evidence type="ECO:0000313" key="4">
    <source>
        <dbReference type="Proteomes" id="UP000664545"/>
    </source>
</evidence>
<dbReference type="Pfam" id="PF13739">
    <property type="entry name" value="PdaC"/>
    <property type="match status" value="1"/>
</dbReference>
<dbReference type="Pfam" id="PF11738">
    <property type="entry name" value="DUF3298"/>
    <property type="match status" value="1"/>
</dbReference>
<dbReference type="InterPro" id="IPR037126">
    <property type="entry name" value="PdaC/RsiV-like_sf"/>
</dbReference>
<dbReference type="InterPro" id="IPR025303">
    <property type="entry name" value="PdaC"/>
</dbReference>
<comment type="caution">
    <text evidence="3">The sequence shown here is derived from an EMBL/GenBank/DDBJ whole genome shotgun (WGS) entry which is preliminary data.</text>
</comment>
<evidence type="ECO:0000259" key="2">
    <source>
        <dbReference type="Pfam" id="PF13739"/>
    </source>
</evidence>
<dbReference type="EMBL" id="JAFJZZ010000001">
    <property type="protein sequence ID" value="MBN7772351.1"/>
    <property type="molecule type" value="Genomic_DNA"/>
</dbReference>
<feature type="domain" description="DUF3298" evidence="1">
    <location>
        <begin position="143"/>
        <end position="215"/>
    </location>
</feature>
<name>A0A939D771_CLOAM</name>
<reference evidence="3" key="1">
    <citation type="submission" date="2021-02" db="EMBL/GenBank/DDBJ databases">
        <title>Abyssanaerobacter marinus gen.nov., sp., nov, anaerobic bacterium isolated from the Onnuri vent field of Indian Ocean and suggestion of Mogibacteriaceae fam. nov., and proposal of reclassification of ambiguous this family's genus member.</title>
        <authorList>
            <person name="Kim Y.J."/>
            <person name="Yang J.-A."/>
        </authorList>
    </citation>
    <scope>NUCLEOTIDE SEQUENCE</scope>
    <source>
        <strain evidence="3">DSM 2634</strain>
    </source>
</reference>
<sequence length="231" mass="27581">MADNVKVIKHTIEEDMYYNNELVLSYNIQYPQFRSYEFFDSVKQMNKYYYMKAVSYQHYCIQTLYKLAVQDYQYSIANDFPVHQYEAMQVFDITYNQNCTVSLYSDRYEYTGGAHGNTVRTSETWDLQSGSHMTLKQLVNAPEGYRKYILNLINNQINEQISKEQYYYFENYQENTAEYFDENNFYLTTEGIVIYYPLYSIAPYSSGIVEFTILYAAGLVEQPECNRMRMK</sequence>
<evidence type="ECO:0000259" key="1">
    <source>
        <dbReference type="Pfam" id="PF11738"/>
    </source>
</evidence>
<evidence type="ECO:0000313" key="3">
    <source>
        <dbReference type="EMBL" id="MBN7772351.1"/>
    </source>
</evidence>
<dbReference type="Gene3D" id="3.30.565.40">
    <property type="entry name" value="Fervidobacterium nodosum Rt17-B1 like"/>
    <property type="match status" value="1"/>
</dbReference>
<dbReference type="RefSeq" id="WP_206581160.1">
    <property type="nucleotide sequence ID" value="NZ_JAFJZZ010000001.1"/>
</dbReference>
<protein>
    <submittedName>
        <fullName evidence="3">DUF3298 and DUF4163 domain-containing protein</fullName>
    </submittedName>
</protein>
<gene>
    <name evidence="3" type="ORF">JYB65_03155</name>
</gene>
<proteinExistence type="predicted"/>
<feature type="domain" description="Deacetylase PdaC" evidence="2">
    <location>
        <begin position="21"/>
        <end position="118"/>
    </location>
</feature>
<dbReference type="Gene3D" id="3.90.640.20">
    <property type="entry name" value="Heat-shock cognate protein, ATPase"/>
    <property type="match status" value="1"/>
</dbReference>
<accession>A0A939D771</accession>
<keyword evidence="4" id="KW-1185">Reference proteome</keyword>